<name>A0A0A1FID5_9BURK</name>
<dbReference type="EMBL" id="CP009962">
    <property type="protein sequence ID" value="AIY43399.1"/>
    <property type="molecule type" value="Genomic_DNA"/>
</dbReference>
<dbReference type="Pfam" id="PF04536">
    <property type="entry name" value="TPM_phosphatase"/>
    <property type="match status" value="1"/>
</dbReference>
<dbReference type="InterPro" id="IPR007621">
    <property type="entry name" value="TPM_dom"/>
</dbReference>
<gene>
    <name evidence="2" type="ORF">LT85_4241</name>
</gene>
<keyword evidence="3" id="KW-1185">Reference proteome</keyword>
<dbReference type="STRING" id="279058.LT85_4241"/>
<dbReference type="AlphaFoldDB" id="A0A0A1FID5"/>
<proteinExistence type="predicted"/>
<reference evidence="3" key="1">
    <citation type="journal article" date="2014" name="Soil Biol. Biochem.">
        <title>Structure and function of bacterial communities in ageing soils: Insights from the Mendocino ecological staircase.</title>
        <authorList>
            <person name="Uroz S."/>
            <person name="Tech J.J."/>
            <person name="Sawaya N.A."/>
            <person name="Frey-Klett P."/>
            <person name="Leveau J.H.J."/>
        </authorList>
    </citation>
    <scope>NUCLEOTIDE SEQUENCE [LARGE SCALE GENOMIC DNA]</scope>
    <source>
        <strain evidence="3">Cal35</strain>
    </source>
</reference>
<accession>A0A0A1FID5</accession>
<evidence type="ECO:0000259" key="1">
    <source>
        <dbReference type="Pfam" id="PF04536"/>
    </source>
</evidence>
<dbReference type="Gene3D" id="3.10.310.50">
    <property type="match status" value="1"/>
</dbReference>
<dbReference type="Proteomes" id="UP000030302">
    <property type="component" value="Chromosome"/>
</dbReference>
<sequence>MVMGTLQRLWRHLTTTQRSARRAFPAATLKAIQHKIAEGEVTHRAEVKMIVEGSLSLPAVLNGVTSRNRAHELFAHYRIWDTEENVGVLLYVNLADHKVEIIVDRAVGRAVKTAEWQAVCKTMTKEFANGAFHDSTLAALEQMNGYLTQHFPDQGRKKNEVSDKPLVL</sequence>
<dbReference type="PANTHER" id="PTHR30373:SF8">
    <property type="entry name" value="BLL7265 PROTEIN"/>
    <property type="match status" value="1"/>
</dbReference>
<feature type="domain" description="TPM" evidence="1">
    <location>
        <begin position="24"/>
        <end position="144"/>
    </location>
</feature>
<organism evidence="2 3">
    <name type="scientific">Collimonas arenae</name>
    <dbReference type="NCBI Taxonomy" id="279058"/>
    <lineage>
        <taxon>Bacteria</taxon>
        <taxon>Pseudomonadati</taxon>
        <taxon>Pseudomonadota</taxon>
        <taxon>Betaproteobacteria</taxon>
        <taxon>Burkholderiales</taxon>
        <taxon>Oxalobacteraceae</taxon>
        <taxon>Collimonas</taxon>
    </lineage>
</organism>
<dbReference type="KEGG" id="care:LT85_4241"/>
<evidence type="ECO:0000313" key="2">
    <source>
        <dbReference type="EMBL" id="AIY43399.1"/>
    </source>
</evidence>
<dbReference type="PANTHER" id="PTHR30373">
    <property type="entry name" value="UPF0603 PROTEIN YGCG"/>
    <property type="match status" value="1"/>
</dbReference>
<evidence type="ECO:0000313" key="3">
    <source>
        <dbReference type="Proteomes" id="UP000030302"/>
    </source>
</evidence>
<protein>
    <recommendedName>
        <fullName evidence="1">TPM domain-containing protein</fullName>
    </recommendedName>
</protein>
<dbReference type="HOGENOM" id="CLU_086382_1_0_4"/>